<feature type="region of interest" description="Disordered" evidence="1">
    <location>
        <begin position="46"/>
        <end position="71"/>
    </location>
</feature>
<accession>A0A1F4Q2H2</accession>
<reference evidence="2 3" key="1">
    <citation type="journal article" date="2016" name="Nat. Commun.">
        <title>Thousands of microbial genomes shed light on interconnected biogeochemical processes in an aquifer system.</title>
        <authorList>
            <person name="Anantharaman K."/>
            <person name="Brown C.T."/>
            <person name="Hug L.A."/>
            <person name="Sharon I."/>
            <person name="Castelle C.J."/>
            <person name="Probst A.J."/>
            <person name="Thomas B.C."/>
            <person name="Singh A."/>
            <person name="Wilkins M.J."/>
            <person name="Karaoz U."/>
            <person name="Brodie E.L."/>
            <person name="Williams K.H."/>
            <person name="Hubbard S.S."/>
            <person name="Banfield J.F."/>
        </authorList>
    </citation>
    <scope>NUCLEOTIDE SEQUENCE [LARGE SCALE GENOMIC DNA]</scope>
</reference>
<dbReference type="Proteomes" id="UP000178724">
    <property type="component" value="Unassembled WGS sequence"/>
</dbReference>
<dbReference type="AlphaFoldDB" id="A0A1F4Q2H2"/>
<dbReference type="EMBL" id="METM01000016">
    <property type="protein sequence ID" value="OGB90080.1"/>
    <property type="molecule type" value="Genomic_DNA"/>
</dbReference>
<name>A0A1F4Q2H2_UNCSA</name>
<comment type="caution">
    <text evidence="2">The sequence shown here is derived from an EMBL/GenBank/DDBJ whole genome shotgun (WGS) entry which is preliminary data.</text>
</comment>
<protein>
    <submittedName>
        <fullName evidence="2">Uncharacterized protein</fullName>
    </submittedName>
</protein>
<organism evidence="2 3">
    <name type="scientific">candidate division WOR-1 bacterium RIFCSPHIGHO2_01_FULL_53_15</name>
    <dbReference type="NCBI Taxonomy" id="1802564"/>
    <lineage>
        <taxon>Bacteria</taxon>
        <taxon>Bacillati</taxon>
        <taxon>Saganbacteria</taxon>
    </lineage>
</organism>
<evidence type="ECO:0000313" key="2">
    <source>
        <dbReference type="EMBL" id="OGB90080.1"/>
    </source>
</evidence>
<gene>
    <name evidence="2" type="ORF">A2625_01955</name>
</gene>
<evidence type="ECO:0000256" key="1">
    <source>
        <dbReference type="SAM" id="MobiDB-lite"/>
    </source>
</evidence>
<sequence length="71" mass="7815">MANLATGGTLPGLSIAQDVSHFQNTVQTFRSIDDARKKQEEIKMKEEKEKIEKGISQPPEIETKLSSKGNG</sequence>
<evidence type="ECO:0000313" key="3">
    <source>
        <dbReference type="Proteomes" id="UP000178724"/>
    </source>
</evidence>
<proteinExistence type="predicted"/>